<keyword evidence="1" id="KW-1133">Transmembrane helix</keyword>
<dbReference type="InterPro" id="IPR029021">
    <property type="entry name" value="Prot-tyrosine_phosphatase-like"/>
</dbReference>
<feature type="domain" description="Tyrosine specific protein phosphatases" evidence="2">
    <location>
        <begin position="133"/>
        <end position="181"/>
    </location>
</feature>
<dbReference type="InterPro" id="IPR050561">
    <property type="entry name" value="PTP"/>
</dbReference>
<comment type="caution">
    <text evidence="3">The sequence shown here is derived from an EMBL/GenBank/DDBJ whole genome shotgun (WGS) entry which is preliminary data.</text>
</comment>
<evidence type="ECO:0000313" key="3">
    <source>
        <dbReference type="EMBL" id="GAA2621735.1"/>
    </source>
</evidence>
<evidence type="ECO:0000313" key="4">
    <source>
        <dbReference type="Proteomes" id="UP001500151"/>
    </source>
</evidence>
<dbReference type="Gene3D" id="3.90.190.10">
    <property type="entry name" value="Protein tyrosine phosphatase superfamily"/>
    <property type="match status" value="1"/>
</dbReference>
<dbReference type="InterPro" id="IPR016130">
    <property type="entry name" value="Tyr_Pase_AS"/>
</dbReference>
<keyword evidence="1" id="KW-0812">Transmembrane</keyword>
<organism evidence="3 4">
    <name type="scientific">Streptomyces vastus</name>
    <dbReference type="NCBI Taxonomy" id="285451"/>
    <lineage>
        <taxon>Bacteria</taxon>
        <taxon>Bacillati</taxon>
        <taxon>Actinomycetota</taxon>
        <taxon>Actinomycetes</taxon>
        <taxon>Kitasatosporales</taxon>
        <taxon>Streptomycetaceae</taxon>
        <taxon>Streptomyces</taxon>
    </lineage>
</organism>
<gene>
    <name evidence="3" type="ORF">GCM10010307_05710</name>
</gene>
<dbReference type="EMBL" id="BAAASJ010000005">
    <property type="protein sequence ID" value="GAA2621735.1"/>
    <property type="molecule type" value="Genomic_DNA"/>
</dbReference>
<dbReference type="SUPFAM" id="SSF52799">
    <property type="entry name" value="(Phosphotyrosine protein) phosphatases II"/>
    <property type="match status" value="1"/>
</dbReference>
<dbReference type="InterPro" id="IPR000387">
    <property type="entry name" value="Tyr_Pase_dom"/>
</dbReference>
<evidence type="ECO:0000259" key="2">
    <source>
        <dbReference type="PROSITE" id="PS50056"/>
    </source>
</evidence>
<evidence type="ECO:0000256" key="1">
    <source>
        <dbReference type="SAM" id="Phobius"/>
    </source>
</evidence>
<proteinExistence type="predicted"/>
<dbReference type="Pfam" id="PF22741">
    <property type="entry name" value="PTP-NADK"/>
    <property type="match status" value="1"/>
</dbReference>
<reference evidence="3 4" key="1">
    <citation type="journal article" date="2019" name="Int. J. Syst. Evol. Microbiol.">
        <title>The Global Catalogue of Microorganisms (GCM) 10K type strain sequencing project: providing services to taxonomists for standard genome sequencing and annotation.</title>
        <authorList>
            <consortium name="The Broad Institute Genomics Platform"/>
            <consortium name="The Broad Institute Genome Sequencing Center for Infectious Disease"/>
            <person name="Wu L."/>
            <person name="Ma J."/>
        </authorList>
    </citation>
    <scope>NUCLEOTIDE SEQUENCE [LARGE SCALE GENOMIC DNA]</scope>
    <source>
        <strain evidence="3 4">JCM 4524</strain>
    </source>
</reference>
<keyword evidence="1" id="KW-0472">Membrane</keyword>
<accession>A0ABN3QB83</accession>
<dbReference type="PROSITE" id="PS00383">
    <property type="entry name" value="TYR_PHOSPHATASE_1"/>
    <property type="match status" value="1"/>
</dbReference>
<sequence length="228" mass="24154">MLIFRTSPIARIHPLIRRTAKIAILCVLGYAAVWLVATLGMLGIHALASQKGSSGVRLAGINHFQAVDDRLWRGSAPREAGYRELSERGVNTVVDLRAEKLSAAALAVPRDAGLNVVRMPIRDGQTPTTEQVDGFLRTVESASGPVFVHCGAGVGRTGAMAAAYAVRIGDATSAQAALRNLAVGPPSIEQVWYALSTGRDDGETEQPPAVVEAISRLLDAPRRINASI</sequence>
<name>A0ABN3QB83_9ACTN</name>
<protein>
    <recommendedName>
        <fullName evidence="2">Tyrosine specific protein phosphatases domain-containing protein</fullName>
    </recommendedName>
</protein>
<dbReference type="InterPro" id="IPR055214">
    <property type="entry name" value="PTP-NADK"/>
</dbReference>
<keyword evidence="4" id="KW-1185">Reference proteome</keyword>
<dbReference type="RefSeq" id="WP_344387242.1">
    <property type="nucleotide sequence ID" value="NZ_BAAASJ010000005.1"/>
</dbReference>
<dbReference type="PANTHER" id="PTHR23339">
    <property type="entry name" value="TYROSINE SPECIFIC PROTEIN PHOSPHATASE AND DUAL SPECIFICITY PROTEIN PHOSPHATASE"/>
    <property type="match status" value="1"/>
</dbReference>
<feature type="transmembrane region" description="Helical" evidence="1">
    <location>
        <begin position="21"/>
        <end position="48"/>
    </location>
</feature>
<dbReference type="Proteomes" id="UP001500151">
    <property type="component" value="Unassembled WGS sequence"/>
</dbReference>
<dbReference type="PROSITE" id="PS50056">
    <property type="entry name" value="TYR_PHOSPHATASE_2"/>
    <property type="match status" value="1"/>
</dbReference>